<dbReference type="SUPFAM" id="SSF82754">
    <property type="entry name" value="C-terminal, gelsolin-like domain of Sec23/24"/>
    <property type="match status" value="1"/>
</dbReference>
<keyword evidence="1" id="KW-0378">Hydrolase</keyword>
<evidence type="ECO:0000259" key="4">
    <source>
        <dbReference type="PROSITE" id="PS50056"/>
    </source>
</evidence>
<dbReference type="PANTHER" id="PTHR46381">
    <property type="entry name" value="MKPA PROTEIN"/>
    <property type="match status" value="1"/>
</dbReference>
<evidence type="ECO:0000256" key="2">
    <source>
        <dbReference type="ARBA" id="ARBA00022912"/>
    </source>
</evidence>
<dbReference type="InterPro" id="IPR000340">
    <property type="entry name" value="Dual-sp_phosphatase_cat-dom"/>
</dbReference>
<proteinExistence type="predicted"/>
<dbReference type="InterPro" id="IPR000387">
    <property type="entry name" value="Tyr_Pase_dom"/>
</dbReference>
<accession>A0A5B8MKG4</accession>
<keyword evidence="5" id="KW-0418">Kinase</keyword>
<dbReference type="AlphaFoldDB" id="A0A5B8MKG4"/>
<dbReference type="InterPro" id="IPR020422">
    <property type="entry name" value="TYR_PHOSPHATASE_DUAL_dom"/>
</dbReference>
<evidence type="ECO:0000313" key="6">
    <source>
        <dbReference type="Proteomes" id="UP000316726"/>
    </source>
</evidence>
<dbReference type="InterPro" id="IPR016130">
    <property type="entry name" value="Tyr_Pase_AS"/>
</dbReference>
<dbReference type="CDD" id="cd14498">
    <property type="entry name" value="DSP"/>
    <property type="match status" value="1"/>
</dbReference>
<dbReference type="Proteomes" id="UP000316726">
    <property type="component" value="Chromosome 4"/>
</dbReference>
<dbReference type="InterPro" id="IPR029006">
    <property type="entry name" value="ADF-H/Gelsolin-like_dom_sf"/>
</dbReference>
<dbReference type="PANTHER" id="PTHR46381:SF2">
    <property type="entry name" value="MAP KINASE PHOSPHATASE"/>
    <property type="match status" value="1"/>
</dbReference>
<dbReference type="PROSITE" id="PS50056">
    <property type="entry name" value="TYR_PHOSPHATASE_2"/>
    <property type="match status" value="1"/>
</dbReference>
<keyword evidence="2" id="KW-0904">Protein phosphatase</keyword>
<gene>
    <name evidence="5" type="ORF">A3770_04p32690</name>
</gene>
<dbReference type="EMBL" id="CP031037">
    <property type="protein sequence ID" value="QDZ20751.1"/>
    <property type="molecule type" value="Genomic_DNA"/>
</dbReference>
<dbReference type="PROSITE" id="PS00383">
    <property type="entry name" value="TYR_PHOSPHATASE_1"/>
    <property type="match status" value="1"/>
</dbReference>
<dbReference type="Gene3D" id="3.40.20.10">
    <property type="entry name" value="Severin"/>
    <property type="match status" value="1"/>
</dbReference>
<evidence type="ECO:0000259" key="3">
    <source>
        <dbReference type="PROSITE" id="PS50054"/>
    </source>
</evidence>
<dbReference type="SUPFAM" id="SSF52799">
    <property type="entry name" value="(Phosphotyrosine protein) phosphatases II"/>
    <property type="match status" value="1"/>
</dbReference>
<dbReference type="SMART" id="SM00195">
    <property type="entry name" value="DSPc"/>
    <property type="match status" value="1"/>
</dbReference>
<name>A0A5B8MKG4_9CHLO</name>
<protein>
    <submittedName>
        <fullName evidence="5">MAP kinase phosphatase 1</fullName>
    </submittedName>
</protein>
<keyword evidence="5" id="KW-0808">Transferase</keyword>
<dbReference type="InterPro" id="IPR036180">
    <property type="entry name" value="Gelsolin-like_dom_sf"/>
</dbReference>
<dbReference type="GO" id="GO:0016301">
    <property type="term" value="F:kinase activity"/>
    <property type="evidence" value="ECO:0007669"/>
    <property type="project" value="UniProtKB-KW"/>
</dbReference>
<organism evidence="5 6">
    <name type="scientific">Chloropicon primus</name>
    <dbReference type="NCBI Taxonomy" id="1764295"/>
    <lineage>
        <taxon>Eukaryota</taxon>
        <taxon>Viridiplantae</taxon>
        <taxon>Chlorophyta</taxon>
        <taxon>Chloropicophyceae</taxon>
        <taxon>Chloropicales</taxon>
        <taxon>Chloropicaceae</taxon>
        <taxon>Chloropicon</taxon>
    </lineage>
</organism>
<dbReference type="GO" id="GO:0004721">
    <property type="term" value="F:phosphoprotein phosphatase activity"/>
    <property type="evidence" value="ECO:0007669"/>
    <property type="project" value="UniProtKB-KW"/>
</dbReference>
<dbReference type="Pfam" id="PF00782">
    <property type="entry name" value="DSPc"/>
    <property type="match status" value="1"/>
</dbReference>
<evidence type="ECO:0000256" key="1">
    <source>
        <dbReference type="ARBA" id="ARBA00022801"/>
    </source>
</evidence>
<dbReference type="STRING" id="1764295.A0A5B8MKG4"/>
<dbReference type="Gene3D" id="3.90.190.10">
    <property type="entry name" value="Protein tyrosine phosphatase superfamily"/>
    <property type="match status" value="1"/>
</dbReference>
<feature type="domain" description="Tyrosine specific protein phosphatases" evidence="4">
    <location>
        <begin position="160"/>
        <end position="211"/>
    </location>
</feature>
<keyword evidence="6" id="KW-1185">Reference proteome</keyword>
<reference evidence="5 6" key="1">
    <citation type="submission" date="2018-07" db="EMBL/GenBank/DDBJ databases">
        <title>The complete nuclear genome of the prasinophyte Chloropicon primus (CCMP1205).</title>
        <authorList>
            <person name="Pombert J.-F."/>
            <person name="Otis C."/>
            <person name="Turmel M."/>
            <person name="Lemieux C."/>
        </authorList>
    </citation>
    <scope>NUCLEOTIDE SEQUENCE [LARGE SCALE GENOMIC DNA]</scope>
    <source>
        <strain evidence="5 6">CCMP1205</strain>
    </source>
</reference>
<dbReference type="InterPro" id="IPR029021">
    <property type="entry name" value="Prot-tyrosine_phosphatase-like"/>
</dbReference>
<dbReference type="PROSITE" id="PS50054">
    <property type="entry name" value="TYR_PHOSPHATASE_DUAL"/>
    <property type="match status" value="1"/>
</dbReference>
<feature type="domain" description="Tyrosine-protein phosphatase" evidence="3">
    <location>
        <begin position="90"/>
        <end position="233"/>
    </location>
</feature>
<evidence type="ECO:0000313" key="5">
    <source>
        <dbReference type="EMBL" id="QDZ20751.1"/>
    </source>
</evidence>
<sequence>MEHAALFPHKSFQDKSEKEPVQLNKTIFTRSRSENLTLPGKSLTIDTSLMVPDQRSPASPAVKALDLSSSSNENSLSLERGNKIRLYERECSEVAPSLFMSGDTVAKMHEILVENGITHIVNCVGFTCGEYHKDKGLKYLTLYLEDSPNQDIGRVLYHVFDFIEAAHAESGKVLVHCTQGISRSAALCISFIMHTKKVSYEEAFQGVKAVRRVTNPNIGFTCQLLHWQKQLEVAASSHTRERAMYNIAPFSRMDSKLLVLKHVKSRTVKLLDPRGVFVVEGEQKMFVWHGSRSLEEHREGSRGLIAKLFKYELDQSLPTEEIKQGGETREFLLVLGVTKTFRSLKKLPELEAYDRDYSLLYQDPSGNLF</sequence>
<dbReference type="OrthoDB" id="165342at2759"/>